<reference evidence="2 3" key="1">
    <citation type="submission" date="2018-06" db="EMBL/GenBank/DDBJ databases">
        <title>Comparative genomics reveals the genomic features of Rhizophagus irregularis, R. cerebriforme, R. diaphanum and Gigaspora rosea, and their symbiotic lifestyle signature.</title>
        <authorList>
            <person name="Morin E."/>
            <person name="San Clemente H."/>
            <person name="Chen E.C.H."/>
            <person name="De La Providencia I."/>
            <person name="Hainaut M."/>
            <person name="Kuo A."/>
            <person name="Kohler A."/>
            <person name="Murat C."/>
            <person name="Tang N."/>
            <person name="Roy S."/>
            <person name="Loubradou J."/>
            <person name="Henrissat B."/>
            <person name="Grigoriev I.V."/>
            <person name="Corradi N."/>
            <person name="Roux C."/>
            <person name="Martin F.M."/>
        </authorList>
    </citation>
    <scope>NUCLEOTIDE SEQUENCE [LARGE SCALE GENOMIC DNA]</scope>
    <source>
        <strain evidence="2 3">DAOM 227022</strain>
    </source>
</reference>
<name>A0A397S0R3_9GLOM</name>
<dbReference type="OrthoDB" id="2440461at2759"/>
<organism evidence="2 3">
    <name type="scientific">Glomus cerebriforme</name>
    <dbReference type="NCBI Taxonomy" id="658196"/>
    <lineage>
        <taxon>Eukaryota</taxon>
        <taxon>Fungi</taxon>
        <taxon>Fungi incertae sedis</taxon>
        <taxon>Mucoromycota</taxon>
        <taxon>Glomeromycotina</taxon>
        <taxon>Glomeromycetes</taxon>
        <taxon>Glomerales</taxon>
        <taxon>Glomeraceae</taxon>
        <taxon>Glomus</taxon>
    </lineage>
</organism>
<protein>
    <submittedName>
        <fullName evidence="2">Uncharacterized protein</fullName>
    </submittedName>
</protein>
<proteinExistence type="predicted"/>
<sequence length="106" mass="12563">MKFAEIKSKNAEIPELRRKVADIEAENAKLRQIIEKNAKHDVRVKELEQKNTELESRKAEPIFAILLNFWLTCWTLEVLPDNSYELDFGQKILILPDKSYKWTIEF</sequence>
<dbReference type="Proteomes" id="UP000265703">
    <property type="component" value="Unassembled WGS sequence"/>
</dbReference>
<dbReference type="AlphaFoldDB" id="A0A397S0R3"/>
<keyword evidence="3" id="KW-1185">Reference proteome</keyword>
<evidence type="ECO:0000313" key="2">
    <source>
        <dbReference type="EMBL" id="RIA80070.1"/>
    </source>
</evidence>
<gene>
    <name evidence="2" type="ORF">C1645_810597</name>
</gene>
<dbReference type="EMBL" id="QKYT01001055">
    <property type="protein sequence ID" value="RIA80070.1"/>
    <property type="molecule type" value="Genomic_DNA"/>
</dbReference>
<feature type="coiled-coil region" evidence="1">
    <location>
        <begin position="6"/>
        <end position="57"/>
    </location>
</feature>
<evidence type="ECO:0000256" key="1">
    <source>
        <dbReference type="SAM" id="Coils"/>
    </source>
</evidence>
<comment type="caution">
    <text evidence="2">The sequence shown here is derived from an EMBL/GenBank/DDBJ whole genome shotgun (WGS) entry which is preliminary data.</text>
</comment>
<keyword evidence="1" id="KW-0175">Coiled coil</keyword>
<evidence type="ECO:0000313" key="3">
    <source>
        <dbReference type="Proteomes" id="UP000265703"/>
    </source>
</evidence>
<accession>A0A397S0R3</accession>